<sequence length="75" mass="9215">MRKDDKPDLRTMWRAKKTLRTVRRIGPLHGKTFRTVRREFNHVRSKKNVERKKSSHSAERVEPYVESWQTLRRVR</sequence>
<feature type="compositionally biased region" description="Basic and acidic residues" evidence="1">
    <location>
        <begin position="45"/>
        <end position="63"/>
    </location>
</feature>
<evidence type="ECO:0000256" key="1">
    <source>
        <dbReference type="SAM" id="MobiDB-lite"/>
    </source>
</evidence>
<name>A0A8S0PM58_OLEEU</name>
<reference evidence="2 3" key="1">
    <citation type="submission" date="2019-12" db="EMBL/GenBank/DDBJ databases">
        <authorList>
            <person name="Alioto T."/>
            <person name="Alioto T."/>
            <person name="Gomez Garrido J."/>
        </authorList>
    </citation>
    <scope>NUCLEOTIDE SEQUENCE [LARGE SCALE GENOMIC DNA]</scope>
</reference>
<accession>A0A8S0PM58</accession>
<evidence type="ECO:0000313" key="2">
    <source>
        <dbReference type="EMBL" id="CAA2955364.1"/>
    </source>
</evidence>
<gene>
    <name evidence="2" type="ORF">OLEA9_A053522</name>
</gene>
<keyword evidence="3" id="KW-1185">Reference proteome</keyword>
<dbReference type="Proteomes" id="UP000594638">
    <property type="component" value="Unassembled WGS sequence"/>
</dbReference>
<proteinExistence type="predicted"/>
<feature type="region of interest" description="Disordered" evidence="1">
    <location>
        <begin position="45"/>
        <end position="64"/>
    </location>
</feature>
<protein>
    <submittedName>
        <fullName evidence="2">Uncharacterized protein</fullName>
    </submittedName>
</protein>
<dbReference type="AlphaFoldDB" id="A0A8S0PM58"/>
<feature type="non-terminal residue" evidence="2">
    <location>
        <position position="75"/>
    </location>
</feature>
<dbReference type="EMBL" id="CACTIH010000147">
    <property type="protein sequence ID" value="CAA2955364.1"/>
    <property type="molecule type" value="Genomic_DNA"/>
</dbReference>
<organism evidence="2 3">
    <name type="scientific">Olea europaea subsp. europaea</name>
    <dbReference type="NCBI Taxonomy" id="158383"/>
    <lineage>
        <taxon>Eukaryota</taxon>
        <taxon>Viridiplantae</taxon>
        <taxon>Streptophyta</taxon>
        <taxon>Embryophyta</taxon>
        <taxon>Tracheophyta</taxon>
        <taxon>Spermatophyta</taxon>
        <taxon>Magnoliopsida</taxon>
        <taxon>eudicotyledons</taxon>
        <taxon>Gunneridae</taxon>
        <taxon>Pentapetalae</taxon>
        <taxon>asterids</taxon>
        <taxon>lamiids</taxon>
        <taxon>Lamiales</taxon>
        <taxon>Oleaceae</taxon>
        <taxon>Oleeae</taxon>
        <taxon>Olea</taxon>
    </lineage>
</organism>
<evidence type="ECO:0000313" key="3">
    <source>
        <dbReference type="Proteomes" id="UP000594638"/>
    </source>
</evidence>
<comment type="caution">
    <text evidence="2">The sequence shown here is derived from an EMBL/GenBank/DDBJ whole genome shotgun (WGS) entry which is preliminary data.</text>
</comment>
<dbReference type="Gramene" id="OE9A053522T1">
    <property type="protein sequence ID" value="OE9A053522C1"/>
    <property type="gene ID" value="OE9A053522"/>
</dbReference>